<evidence type="ECO:0000256" key="2">
    <source>
        <dbReference type="ARBA" id="ARBA00022630"/>
    </source>
</evidence>
<dbReference type="OrthoDB" id="9772736at2"/>
<dbReference type="Pfam" id="PF00724">
    <property type="entry name" value="Oxidored_FMN"/>
    <property type="match status" value="1"/>
</dbReference>
<dbReference type="PANTHER" id="PTHR43303:SF4">
    <property type="entry name" value="NADPH DEHYDROGENASE C23G7.10C-RELATED"/>
    <property type="match status" value="1"/>
</dbReference>
<name>A0A398CLY8_9BACL</name>
<protein>
    <submittedName>
        <fullName evidence="7">12-oxophytodienoate reductase</fullName>
    </submittedName>
</protein>
<evidence type="ECO:0000313" key="8">
    <source>
        <dbReference type="Proteomes" id="UP000266340"/>
    </source>
</evidence>
<dbReference type="EMBL" id="QXJM01000037">
    <property type="protein sequence ID" value="RIE03455.1"/>
    <property type="molecule type" value="Genomic_DNA"/>
</dbReference>
<evidence type="ECO:0000259" key="6">
    <source>
        <dbReference type="Pfam" id="PF00724"/>
    </source>
</evidence>
<reference evidence="7 8" key="1">
    <citation type="submission" date="2018-09" db="EMBL/GenBank/DDBJ databases">
        <title>Cohnella cavernae sp. nov., isolated from a karst cave.</title>
        <authorList>
            <person name="Zhu H."/>
        </authorList>
    </citation>
    <scope>NUCLEOTIDE SEQUENCE [LARGE SCALE GENOMIC DNA]</scope>
    <source>
        <strain evidence="7 8">K2E09-144</strain>
    </source>
</reference>
<gene>
    <name evidence="7" type="ORF">D3H35_12410</name>
</gene>
<dbReference type="AlphaFoldDB" id="A0A398CLY8"/>
<dbReference type="InterPro" id="IPR001155">
    <property type="entry name" value="OxRdtase_FMN_N"/>
</dbReference>
<keyword evidence="4" id="KW-0521">NADP</keyword>
<keyword evidence="5" id="KW-0560">Oxidoreductase</keyword>
<dbReference type="FunFam" id="3.20.20.70:FF:000262">
    <property type="entry name" value="NADH:flavin oxidoreductase"/>
    <property type="match status" value="1"/>
</dbReference>
<dbReference type="GO" id="GO:0050661">
    <property type="term" value="F:NADP binding"/>
    <property type="evidence" value="ECO:0007669"/>
    <property type="project" value="InterPro"/>
</dbReference>
<organism evidence="7 8">
    <name type="scientific">Cohnella faecalis</name>
    <dbReference type="NCBI Taxonomy" id="2315694"/>
    <lineage>
        <taxon>Bacteria</taxon>
        <taxon>Bacillati</taxon>
        <taxon>Bacillota</taxon>
        <taxon>Bacilli</taxon>
        <taxon>Bacillales</taxon>
        <taxon>Paenibacillaceae</taxon>
        <taxon>Cohnella</taxon>
    </lineage>
</organism>
<dbReference type="GO" id="GO:0003959">
    <property type="term" value="F:NADPH dehydrogenase activity"/>
    <property type="evidence" value="ECO:0007669"/>
    <property type="project" value="InterPro"/>
</dbReference>
<proteinExistence type="predicted"/>
<dbReference type="Gene3D" id="3.20.20.70">
    <property type="entry name" value="Aldolase class I"/>
    <property type="match status" value="1"/>
</dbReference>
<evidence type="ECO:0000313" key="7">
    <source>
        <dbReference type="EMBL" id="RIE03455.1"/>
    </source>
</evidence>
<dbReference type="GO" id="GO:0010181">
    <property type="term" value="F:FMN binding"/>
    <property type="evidence" value="ECO:0007669"/>
    <property type="project" value="InterPro"/>
</dbReference>
<keyword evidence="3" id="KW-0288">FMN</keyword>
<dbReference type="CDD" id="cd04747">
    <property type="entry name" value="OYE_like_5_FMN"/>
    <property type="match status" value="1"/>
</dbReference>
<accession>A0A398CLY8</accession>
<sequence>MSSQESTADEVTVQALFEPYQEGNLKLSNRIVMAPMTRGFSPNGVPGPDVADYYRRRAANGVGLIVTEGTLINHPAAAASPNWPNFHGDEALQGWAKVVEAVHSAGGRIIPQLWHVGTTRKIGSLPNPEALPVGPSGIDAATGEQVSEPLSEQEIASLVEAFAQAASDAKRIGFDGIEIHGAHGYLIDQFFWEKTNRRTDRYGGSLAARTLFATEVVKACRQAVGPDFPIVFRFSQWKGADYSAKLVQTPEELEQFLAPLAEAGVDVFHCSTRRFWEPEFEGSDLNLAGWTKKLTGKPTITVGSVGLDVEFTKRDESANTVTLDKLLDRLNRGDFDLVAVGRALLHDPEWAVKIRDGRSDELRPYSQESTKTLY</sequence>
<dbReference type="PANTHER" id="PTHR43303">
    <property type="entry name" value="NADPH DEHYDROGENASE C23G7.10C-RELATED"/>
    <property type="match status" value="1"/>
</dbReference>
<keyword evidence="2" id="KW-0285">Flavoprotein</keyword>
<evidence type="ECO:0000256" key="1">
    <source>
        <dbReference type="ARBA" id="ARBA00001917"/>
    </source>
</evidence>
<dbReference type="InterPro" id="IPR044152">
    <property type="entry name" value="YqjM-like"/>
</dbReference>
<dbReference type="RefSeq" id="WP_119149665.1">
    <property type="nucleotide sequence ID" value="NZ_JBHSOV010000005.1"/>
</dbReference>
<keyword evidence="8" id="KW-1185">Reference proteome</keyword>
<evidence type="ECO:0000256" key="3">
    <source>
        <dbReference type="ARBA" id="ARBA00022643"/>
    </source>
</evidence>
<evidence type="ECO:0000256" key="5">
    <source>
        <dbReference type="ARBA" id="ARBA00023002"/>
    </source>
</evidence>
<feature type="domain" description="NADH:flavin oxidoreductase/NADH oxidase N-terminal" evidence="6">
    <location>
        <begin position="16"/>
        <end position="361"/>
    </location>
</feature>
<dbReference type="Proteomes" id="UP000266340">
    <property type="component" value="Unassembled WGS sequence"/>
</dbReference>
<dbReference type="SUPFAM" id="SSF51395">
    <property type="entry name" value="FMN-linked oxidoreductases"/>
    <property type="match status" value="1"/>
</dbReference>
<comment type="caution">
    <text evidence="7">The sequence shown here is derived from an EMBL/GenBank/DDBJ whole genome shotgun (WGS) entry which is preliminary data.</text>
</comment>
<dbReference type="InterPro" id="IPR013785">
    <property type="entry name" value="Aldolase_TIM"/>
</dbReference>
<comment type="cofactor">
    <cofactor evidence="1">
        <name>FMN</name>
        <dbReference type="ChEBI" id="CHEBI:58210"/>
    </cofactor>
</comment>
<evidence type="ECO:0000256" key="4">
    <source>
        <dbReference type="ARBA" id="ARBA00022857"/>
    </source>
</evidence>